<sequence>MDVKSNIKKRREERIKQLTSPEAHRPVLQEKEWSDPAYRLSAQSVQREPANRYPNIIDQQEEADPELLWKRGQGRWQESPSYYSGERDDYFGGKRRISFWTAMFLRLLISALIFIGIWGIERYEPDWAFPVRVFVAKAMTEEMDFGAIEAWYEKNIGGAPSFIPIFKHNEEKGVKVGAARGFISPLSGHLANPFALNLKGVELVPKQLAADSLLVRSIDTGRVLDVKQDALTGMTVTIQHANGYKSIYGYLEQTTVNRGDWIEGGESIGSLAAGEGDALPTLYFALKKNDRYIDPADVISFD</sequence>
<keyword evidence="2" id="KW-0812">Transmembrane</keyword>
<proteinExistence type="predicted"/>
<evidence type="ECO:0000256" key="2">
    <source>
        <dbReference type="SAM" id="Phobius"/>
    </source>
</evidence>
<keyword evidence="5" id="KW-1185">Reference proteome</keyword>
<dbReference type="PANTHER" id="PTHR21666:SF270">
    <property type="entry name" value="MUREIN HYDROLASE ACTIVATOR ENVC"/>
    <property type="match status" value="1"/>
</dbReference>
<dbReference type="Pfam" id="PF01551">
    <property type="entry name" value="Peptidase_M23"/>
    <property type="match status" value="1"/>
</dbReference>
<keyword evidence="2" id="KW-1133">Transmembrane helix</keyword>
<feature type="domain" description="M23ase beta-sheet core" evidence="3">
    <location>
        <begin position="214"/>
        <end position="295"/>
    </location>
</feature>
<dbReference type="InterPro" id="IPR016047">
    <property type="entry name" value="M23ase_b-sheet_dom"/>
</dbReference>
<evidence type="ECO:0000256" key="1">
    <source>
        <dbReference type="SAM" id="MobiDB-lite"/>
    </source>
</evidence>
<dbReference type="InterPro" id="IPR011055">
    <property type="entry name" value="Dup_hybrid_motif"/>
</dbReference>
<feature type="compositionally biased region" description="Basic and acidic residues" evidence="1">
    <location>
        <begin position="1"/>
        <end position="34"/>
    </location>
</feature>
<organism evidence="4 5">
    <name type="scientific">Paenibacillus aceti</name>
    <dbReference type="NCBI Taxonomy" id="1820010"/>
    <lineage>
        <taxon>Bacteria</taxon>
        <taxon>Bacillati</taxon>
        <taxon>Bacillota</taxon>
        <taxon>Bacilli</taxon>
        <taxon>Bacillales</taxon>
        <taxon>Paenibacillaceae</taxon>
        <taxon>Paenibacillus</taxon>
    </lineage>
</organism>
<dbReference type="CDD" id="cd12797">
    <property type="entry name" value="M23_peptidase"/>
    <property type="match status" value="1"/>
</dbReference>
<protein>
    <recommendedName>
        <fullName evidence="3">M23ase beta-sheet core domain-containing protein</fullName>
    </recommendedName>
</protein>
<dbReference type="EMBL" id="BMIW01000004">
    <property type="protein sequence ID" value="GGF88553.1"/>
    <property type="molecule type" value="Genomic_DNA"/>
</dbReference>
<evidence type="ECO:0000259" key="3">
    <source>
        <dbReference type="Pfam" id="PF01551"/>
    </source>
</evidence>
<dbReference type="RefSeq" id="WP_120463172.1">
    <property type="nucleotide sequence ID" value="NZ_BMIW01000004.1"/>
</dbReference>
<comment type="caution">
    <text evidence="4">The sequence shown here is derived from an EMBL/GenBank/DDBJ whole genome shotgun (WGS) entry which is preliminary data.</text>
</comment>
<dbReference type="Gene3D" id="2.70.70.10">
    <property type="entry name" value="Glucose Permease (Domain IIA)"/>
    <property type="match status" value="1"/>
</dbReference>
<evidence type="ECO:0000313" key="4">
    <source>
        <dbReference type="EMBL" id="GGF88553.1"/>
    </source>
</evidence>
<keyword evidence="2" id="KW-0472">Membrane</keyword>
<dbReference type="PANTHER" id="PTHR21666">
    <property type="entry name" value="PEPTIDASE-RELATED"/>
    <property type="match status" value="1"/>
</dbReference>
<dbReference type="Proteomes" id="UP000608420">
    <property type="component" value="Unassembled WGS sequence"/>
</dbReference>
<name>A0ABQ1VPZ6_9BACL</name>
<dbReference type="InterPro" id="IPR050570">
    <property type="entry name" value="Cell_wall_metabolism_enzyme"/>
</dbReference>
<gene>
    <name evidence="4" type="ORF">GCM10010913_07490</name>
</gene>
<evidence type="ECO:0000313" key="5">
    <source>
        <dbReference type="Proteomes" id="UP000608420"/>
    </source>
</evidence>
<feature type="transmembrane region" description="Helical" evidence="2">
    <location>
        <begin position="97"/>
        <end position="120"/>
    </location>
</feature>
<feature type="region of interest" description="Disordered" evidence="1">
    <location>
        <begin position="1"/>
        <end position="35"/>
    </location>
</feature>
<accession>A0ABQ1VPZ6</accession>
<reference evidence="5" key="1">
    <citation type="journal article" date="2019" name="Int. J. Syst. Evol. Microbiol.">
        <title>The Global Catalogue of Microorganisms (GCM) 10K type strain sequencing project: providing services to taxonomists for standard genome sequencing and annotation.</title>
        <authorList>
            <consortium name="The Broad Institute Genomics Platform"/>
            <consortium name="The Broad Institute Genome Sequencing Center for Infectious Disease"/>
            <person name="Wu L."/>
            <person name="Ma J."/>
        </authorList>
    </citation>
    <scope>NUCLEOTIDE SEQUENCE [LARGE SCALE GENOMIC DNA]</scope>
    <source>
        <strain evidence="5">CGMCC 1.15420</strain>
    </source>
</reference>
<dbReference type="SUPFAM" id="SSF51261">
    <property type="entry name" value="Duplicated hybrid motif"/>
    <property type="match status" value="1"/>
</dbReference>